<feature type="region of interest" description="Disordered" evidence="1">
    <location>
        <begin position="85"/>
        <end position="124"/>
    </location>
</feature>
<name>A0A9Q0I696_9TELE</name>
<evidence type="ECO:0000313" key="3">
    <source>
        <dbReference type="EMBL" id="KAJ3587424.1"/>
    </source>
</evidence>
<gene>
    <name evidence="3" type="ORF">NHX12_011021</name>
</gene>
<keyword evidence="2" id="KW-0472">Membrane</keyword>
<feature type="transmembrane region" description="Helical" evidence="2">
    <location>
        <begin position="58"/>
        <end position="80"/>
    </location>
</feature>
<dbReference type="Proteomes" id="UP001148018">
    <property type="component" value="Unassembled WGS sequence"/>
</dbReference>
<evidence type="ECO:0000313" key="4">
    <source>
        <dbReference type="Proteomes" id="UP001148018"/>
    </source>
</evidence>
<organism evidence="3 4">
    <name type="scientific">Muraenolepis orangiensis</name>
    <name type="common">Patagonian moray cod</name>
    <dbReference type="NCBI Taxonomy" id="630683"/>
    <lineage>
        <taxon>Eukaryota</taxon>
        <taxon>Metazoa</taxon>
        <taxon>Chordata</taxon>
        <taxon>Craniata</taxon>
        <taxon>Vertebrata</taxon>
        <taxon>Euteleostomi</taxon>
        <taxon>Actinopterygii</taxon>
        <taxon>Neopterygii</taxon>
        <taxon>Teleostei</taxon>
        <taxon>Neoteleostei</taxon>
        <taxon>Acanthomorphata</taxon>
        <taxon>Zeiogadaria</taxon>
        <taxon>Gadariae</taxon>
        <taxon>Gadiformes</taxon>
        <taxon>Muraenolepidoidei</taxon>
        <taxon>Muraenolepididae</taxon>
        <taxon>Muraenolepis</taxon>
    </lineage>
</organism>
<dbReference type="EMBL" id="JANIIK010000116">
    <property type="protein sequence ID" value="KAJ3587424.1"/>
    <property type="molecule type" value="Genomic_DNA"/>
</dbReference>
<evidence type="ECO:0000256" key="1">
    <source>
        <dbReference type="SAM" id="MobiDB-lite"/>
    </source>
</evidence>
<dbReference type="OrthoDB" id="10434635at2759"/>
<proteinExistence type="predicted"/>
<keyword evidence="4" id="KW-1185">Reference proteome</keyword>
<keyword evidence="2" id="KW-0812">Transmembrane</keyword>
<accession>A0A9Q0I696</accession>
<sequence length="124" mass="13330">MPHAHFLAPTDRPGPPAAPLNFNVMASVTFDPFFTTTGATAGIRPPAGGGGYIQVHSVLITVVFSMVCLLLLVAFFYAFCFRCSIQPSPKSPRRHSHRPRSSLDREDATFGRSSSDPPSVGNVV</sequence>
<dbReference type="AlphaFoldDB" id="A0A9Q0I696"/>
<keyword evidence="2" id="KW-1133">Transmembrane helix</keyword>
<feature type="compositionally biased region" description="Basic residues" evidence="1">
    <location>
        <begin position="91"/>
        <end position="100"/>
    </location>
</feature>
<comment type="caution">
    <text evidence="3">The sequence shown here is derived from an EMBL/GenBank/DDBJ whole genome shotgun (WGS) entry which is preliminary data.</text>
</comment>
<reference evidence="3" key="1">
    <citation type="submission" date="2022-07" db="EMBL/GenBank/DDBJ databases">
        <title>Chromosome-level genome of Muraenolepis orangiensis.</title>
        <authorList>
            <person name="Kim J."/>
        </authorList>
    </citation>
    <scope>NUCLEOTIDE SEQUENCE</scope>
    <source>
        <strain evidence="3">KU_S4_2022</strain>
        <tissue evidence="3">Muscle</tissue>
    </source>
</reference>
<protein>
    <submittedName>
        <fullName evidence="3">Uncharacterized protein</fullName>
    </submittedName>
</protein>
<evidence type="ECO:0000256" key="2">
    <source>
        <dbReference type="SAM" id="Phobius"/>
    </source>
</evidence>